<evidence type="ECO:0000313" key="1">
    <source>
        <dbReference type="EMBL" id="AUN99196.1"/>
    </source>
</evidence>
<accession>A0A2K9NUI2</accession>
<dbReference type="RefSeq" id="WP_102244487.1">
    <property type="nucleotide sequence ID" value="NZ_CP025704.1"/>
</dbReference>
<organism evidence="1 2">
    <name type="scientific">Bacteriovorax stolpii</name>
    <name type="common">Bdellovibrio stolpii</name>
    <dbReference type="NCBI Taxonomy" id="960"/>
    <lineage>
        <taxon>Bacteria</taxon>
        <taxon>Pseudomonadati</taxon>
        <taxon>Bdellovibrionota</taxon>
        <taxon>Bacteriovoracia</taxon>
        <taxon>Bacteriovoracales</taxon>
        <taxon>Bacteriovoracaceae</taxon>
        <taxon>Bacteriovorax</taxon>
    </lineage>
</organism>
<dbReference type="AlphaFoldDB" id="A0A2K9NUI2"/>
<dbReference type="EMBL" id="CP025704">
    <property type="protein sequence ID" value="AUN99196.1"/>
    <property type="molecule type" value="Genomic_DNA"/>
</dbReference>
<gene>
    <name evidence="1" type="ORF">C0V70_14005</name>
</gene>
<name>A0A2K9NUI2_BACTC</name>
<keyword evidence="2" id="KW-1185">Reference proteome</keyword>
<protein>
    <submittedName>
        <fullName evidence="1">Uncharacterized protein</fullName>
    </submittedName>
</protein>
<evidence type="ECO:0000313" key="2">
    <source>
        <dbReference type="Proteomes" id="UP000235584"/>
    </source>
</evidence>
<reference evidence="1 2" key="1">
    <citation type="submission" date="2018-01" db="EMBL/GenBank/DDBJ databases">
        <title>Complete genome sequence of Bacteriovorax stolpii DSM12778.</title>
        <authorList>
            <person name="Tang B."/>
            <person name="Chang J."/>
        </authorList>
    </citation>
    <scope>NUCLEOTIDE SEQUENCE [LARGE SCALE GENOMIC DNA]</scope>
    <source>
        <strain evidence="1 2">DSM 12778</strain>
    </source>
</reference>
<dbReference type="Proteomes" id="UP000235584">
    <property type="component" value="Chromosome"/>
</dbReference>
<dbReference type="KEGG" id="bsto:C0V70_14005"/>
<sequence>MKKVLLLSFFASQVLSAATCVPPHEYFPFEGKWVSKNDNGDVVLGMYSRVSPDGKYVLRSYSGKGLSQVTLMELVKGETNSVKPYETPLKNEAFPVQGTWRYLVDVDGDHYKITDILKRQKDAKKQFKGGISGFYTVAAELAGGTPKNHKIRSLSWPTDNSDNQGVGVLSNRVITASLDQNGIAEKIDSGSTNYMCKNLSSTDGQIMSLPMISLDGSEFASMPQNPRGSDPSMRIYKFGADNKSCEKRDDLKVMAAKVIFSRPELNSVLFYASGSMGSKGNGIYFFDRDVRKSFTLDDPERKVRADSYPGFTNDGRIVYGAYWEECGEKGCVDKAGYVISDPYQSSDIKDFRAQNPEAGKKFKECITDEDVKANSEEQAKIWSYTL</sequence>
<proteinExistence type="predicted"/>